<keyword evidence="5" id="KW-1185">Reference proteome</keyword>
<evidence type="ECO:0000256" key="1">
    <source>
        <dbReference type="PIRSR" id="PIRSR014972-1"/>
    </source>
</evidence>
<accession>A0A318Y9N7</accession>
<dbReference type="RefSeq" id="WP_110460994.1">
    <property type="nucleotide sequence ID" value="NZ_QKMR01000004.1"/>
</dbReference>
<dbReference type="InterPro" id="IPR054485">
    <property type="entry name" value="FlK-like_dom"/>
</dbReference>
<comment type="caution">
    <text evidence="4">The sequence shown here is derived from an EMBL/GenBank/DDBJ whole genome shotgun (WGS) entry which is preliminary data.</text>
</comment>
<dbReference type="InterPro" id="IPR029069">
    <property type="entry name" value="HotDog_dom_sf"/>
</dbReference>
<evidence type="ECO:0000256" key="2">
    <source>
        <dbReference type="PIRSR" id="PIRSR014972-2"/>
    </source>
</evidence>
<dbReference type="SUPFAM" id="SSF54637">
    <property type="entry name" value="Thioesterase/thiol ester dehydrase-isomerase"/>
    <property type="match status" value="1"/>
</dbReference>
<feature type="binding site" evidence="2">
    <location>
        <position position="112"/>
    </location>
    <ligand>
        <name>substrate</name>
    </ligand>
</feature>
<dbReference type="OrthoDB" id="6902891at2"/>
<dbReference type="PANTHER" id="PTHR36934">
    <property type="entry name" value="BLR0278 PROTEIN"/>
    <property type="match status" value="1"/>
</dbReference>
<sequence length="129" mass="13614">MEINLGMTGSAEITVDGNITAKAMGSGDLEVLATPALVALMEKAATIAVKEGLPDGSSTVGTQINIRHLAATPVGMKVTARATLAEADGKRLLFTVEAFDSKEKIGEGQHERFIITIDRFMNKANGKKQ</sequence>
<evidence type="ECO:0000313" key="5">
    <source>
        <dbReference type="Proteomes" id="UP000248132"/>
    </source>
</evidence>
<feature type="binding site" evidence="2">
    <location>
        <position position="61"/>
    </location>
    <ligand>
        <name>CoA</name>
        <dbReference type="ChEBI" id="CHEBI:57287"/>
    </ligand>
</feature>
<gene>
    <name evidence="4" type="ORF">LY28_00925</name>
</gene>
<feature type="binding site" evidence="2">
    <location>
        <position position="61"/>
    </location>
    <ligand>
        <name>substrate</name>
    </ligand>
</feature>
<dbReference type="CDD" id="cd03440">
    <property type="entry name" value="hot_dog"/>
    <property type="match status" value="1"/>
</dbReference>
<dbReference type="InterPro" id="IPR025540">
    <property type="entry name" value="FlK"/>
</dbReference>
<feature type="active site" evidence="1">
    <location>
        <position position="68"/>
    </location>
</feature>
<proteinExistence type="predicted"/>
<reference evidence="4 5" key="1">
    <citation type="submission" date="2018-06" db="EMBL/GenBank/DDBJ databases">
        <title>Genomic Encyclopedia of Type Strains, Phase I: the one thousand microbial genomes (KMG-I) project.</title>
        <authorList>
            <person name="Kyrpides N."/>
        </authorList>
    </citation>
    <scope>NUCLEOTIDE SEQUENCE [LARGE SCALE GENOMIC DNA]</scope>
    <source>
        <strain evidence="4 5">DSM 19573</strain>
    </source>
</reference>
<dbReference type="PIRSF" id="PIRSF014972">
    <property type="entry name" value="FlK"/>
    <property type="match status" value="1"/>
</dbReference>
<feature type="active site" evidence="1">
    <location>
        <position position="42"/>
    </location>
</feature>
<evidence type="ECO:0000313" key="4">
    <source>
        <dbReference type="EMBL" id="PYG89103.1"/>
    </source>
</evidence>
<dbReference type="AlphaFoldDB" id="A0A318Y9N7"/>
<feature type="domain" description="Fluoroacetyl-CoA-specific thioesterase-like" evidence="3">
    <location>
        <begin position="15"/>
        <end position="116"/>
    </location>
</feature>
<feature type="active site" evidence="1">
    <location>
        <position position="34"/>
    </location>
</feature>
<dbReference type="Proteomes" id="UP000248132">
    <property type="component" value="Unassembled WGS sequence"/>
</dbReference>
<dbReference type="Gene3D" id="3.10.129.10">
    <property type="entry name" value="Hotdog Thioesterase"/>
    <property type="match status" value="1"/>
</dbReference>
<protein>
    <submittedName>
        <fullName evidence="4">Putative thioesterase</fullName>
    </submittedName>
</protein>
<evidence type="ECO:0000259" key="3">
    <source>
        <dbReference type="Pfam" id="PF22636"/>
    </source>
</evidence>
<dbReference type="EMBL" id="QKMR01000004">
    <property type="protein sequence ID" value="PYG89103.1"/>
    <property type="molecule type" value="Genomic_DNA"/>
</dbReference>
<organism evidence="4 5">
    <name type="scientific">Ruminiclostridium sufflavum DSM 19573</name>
    <dbReference type="NCBI Taxonomy" id="1121337"/>
    <lineage>
        <taxon>Bacteria</taxon>
        <taxon>Bacillati</taxon>
        <taxon>Bacillota</taxon>
        <taxon>Clostridia</taxon>
        <taxon>Eubacteriales</taxon>
        <taxon>Oscillospiraceae</taxon>
        <taxon>Ruminiclostridium</taxon>
    </lineage>
</organism>
<name>A0A318Y9N7_9FIRM</name>
<dbReference type="PANTHER" id="PTHR36934:SF1">
    <property type="entry name" value="THIOESTERASE DOMAIN-CONTAINING PROTEIN"/>
    <property type="match status" value="1"/>
</dbReference>
<dbReference type="Pfam" id="PF22636">
    <property type="entry name" value="FlK"/>
    <property type="match status" value="1"/>
</dbReference>